<dbReference type="GO" id="GO:0009234">
    <property type="term" value="P:menaquinone biosynthetic process"/>
    <property type="evidence" value="ECO:0007669"/>
    <property type="project" value="UniProtKB-UniRule"/>
</dbReference>
<dbReference type="Proteomes" id="UP000008718">
    <property type="component" value="Chromosome"/>
</dbReference>
<keyword evidence="7" id="KW-1185">Reference proteome</keyword>
<name>E4T1E4_PALPW</name>
<dbReference type="PROSITE" id="PS51608">
    <property type="entry name" value="SAM_MT_UBIE"/>
    <property type="match status" value="1"/>
</dbReference>
<dbReference type="EC" id="2.1.1.163" evidence="5"/>
<comment type="catalytic activity">
    <reaction evidence="5">
        <text>a 2-demethylmenaquinol + S-adenosyl-L-methionine = a menaquinol + S-adenosyl-L-homocysteine + H(+)</text>
        <dbReference type="Rhea" id="RHEA:42640"/>
        <dbReference type="Rhea" id="RHEA-COMP:9539"/>
        <dbReference type="Rhea" id="RHEA-COMP:9563"/>
        <dbReference type="ChEBI" id="CHEBI:15378"/>
        <dbReference type="ChEBI" id="CHEBI:18151"/>
        <dbReference type="ChEBI" id="CHEBI:55437"/>
        <dbReference type="ChEBI" id="CHEBI:57856"/>
        <dbReference type="ChEBI" id="CHEBI:59789"/>
        <dbReference type="EC" id="2.1.1.163"/>
    </reaction>
</comment>
<dbReference type="STRING" id="694427.Palpr_0377"/>
<evidence type="ECO:0000256" key="1">
    <source>
        <dbReference type="ARBA" id="ARBA00022428"/>
    </source>
</evidence>
<dbReference type="SUPFAM" id="SSF53335">
    <property type="entry name" value="S-adenosyl-L-methionine-dependent methyltransferases"/>
    <property type="match status" value="1"/>
</dbReference>
<dbReference type="Gene3D" id="3.40.50.150">
    <property type="entry name" value="Vaccinia Virus protein VP39"/>
    <property type="match status" value="1"/>
</dbReference>
<keyword evidence="3 5" id="KW-0808">Transferase</keyword>
<dbReference type="CDD" id="cd02440">
    <property type="entry name" value="AdoMet_MTases"/>
    <property type="match status" value="1"/>
</dbReference>
<dbReference type="PANTHER" id="PTHR43591:SF24">
    <property type="entry name" value="2-METHOXY-6-POLYPRENYL-1,4-BENZOQUINOL METHYLASE, MITOCHONDRIAL"/>
    <property type="match status" value="1"/>
</dbReference>
<reference evidence="6 7" key="2">
    <citation type="journal article" date="2011" name="Stand. Genomic Sci.">
        <title>Complete genome sequence of Paludibacter propionicigenes type strain (WB4).</title>
        <authorList>
            <person name="Gronow S."/>
            <person name="Munk C."/>
            <person name="Lapidus A."/>
            <person name="Nolan M."/>
            <person name="Lucas S."/>
            <person name="Hammon N."/>
            <person name="Deshpande S."/>
            <person name="Cheng J.F."/>
            <person name="Tapia R."/>
            <person name="Han C."/>
            <person name="Goodwin L."/>
            <person name="Pitluck S."/>
            <person name="Liolios K."/>
            <person name="Ivanova N."/>
            <person name="Mavromatis K."/>
            <person name="Mikhailova N."/>
            <person name="Pati A."/>
            <person name="Chen A."/>
            <person name="Palaniappan K."/>
            <person name="Land M."/>
            <person name="Hauser L."/>
            <person name="Chang Y.J."/>
            <person name="Jeffries C.D."/>
            <person name="Brambilla E."/>
            <person name="Rohde M."/>
            <person name="Goker M."/>
            <person name="Detter J.C."/>
            <person name="Woyke T."/>
            <person name="Bristow J."/>
            <person name="Eisen J.A."/>
            <person name="Markowitz V."/>
            <person name="Hugenholtz P."/>
            <person name="Kyrpides N.C."/>
            <person name="Klenk H.P."/>
        </authorList>
    </citation>
    <scope>NUCLEOTIDE SEQUENCE [LARGE SCALE GENOMIC DNA]</scope>
    <source>
        <strain evidence="7">DSM 17365 / JCM 13257 / WB4</strain>
    </source>
</reference>
<dbReference type="OrthoDB" id="9808140at2"/>
<protein>
    <recommendedName>
        <fullName evidence="5">Demethylmenaquinone methyltransferase</fullName>
        <ecNumber evidence="5">2.1.1.163</ecNumber>
    </recommendedName>
</protein>
<evidence type="ECO:0000256" key="3">
    <source>
        <dbReference type="ARBA" id="ARBA00022679"/>
    </source>
</evidence>
<comment type="similarity">
    <text evidence="5">Belongs to the class I-like SAM-binding methyltransferase superfamily. MenG/UbiE family.</text>
</comment>
<dbReference type="KEGG" id="ppn:Palpr_0377"/>
<dbReference type="NCBIfam" id="TIGR01934">
    <property type="entry name" value="MenG_MenH_UbiE"/>
    <property type="match status" value="1"/>
</dbReference>
<keyword evidence="6" id="KW-0830">Ubiquinone</keyword>
<gene>
    <name evidence="5" type="primary">menG</name>
    <name evidence="6" type="ordered locus">Palpr_0377</name>
</gene>
<evidence type="ECO:0000313" key="6">
    <source>
        <dbReference type="EMBL" id="ADQ78538.1"/>
    </source>
</evidence>
<comment type="function">
    <text evidence="5">Methyltransferase required for the conversion of demethylmenaquinol (DMKH2) to menaquinol (MKH2).</text>
</comment>
<accession>E4T1E4</accession>
<evidence type="ECO:0000256" key="4">
    <source>
        <dbReference type="ARBA" id="ARBA00022691"/>
    </source>
</evidence>
<dbReference type="HOGENOM" id="CLU_037990_0_0_10"/>
<dbReference type="NCBIfam" id="NF001244">
    <property type="entry name" value="PRK00216.1-5"/>
    <property type="match status" value="1"/>
</dbReference>
<dbReference type="RefSeq" id="WP_013443907.1">
    <property type="nucleotide sequence ID" value="NC_014734.1"/>
</dbReference>
<reference key="1">
    <citation type="submission" date="2010-11" db="EMBL/GenBank/DDBJ databases">
        <title>The complete genome of Paludibacter propionicigenes DSM 17365.</title>
        <authorList>
            <consortium name="US DOE Joint Genome Institute (JGI-PGF)"/>
            <person name="Lucas S."/>
            <person name="Copeland A."/>
            <person name="Lapidus A."/>
            <person name="Bruce D."/>
            <person name="Goodwin L."/>
            <person name="Pitluck S."/>
            <person name="Kyrpides N."/>
            <person name="Mavromatis K."/>
            <person name="Ivanova N."/>
            <person name="Munk A.C."/>
            <person name="Brettin T."/>
            <person name="Detter J.C."/>
            <person name="Han C."/>
            <person name="Tapia R."/>
            <person name="Land M."/>
            <person name="Hauser L."/>
            <person name="Markowitz V."/>
            <person name="Cheng J.-F."/>
            <person name="Hugenholtz P."/>
            <person name="Woyke T."/>
            <person name="Wu D."/>
            <person name="Gronow S."/>
            <person name="Wellnitz S."/>
            <person name="Brambilla E."/>
            <person name="Klenk H.-P."/>
            <person name="Eisen J.A."/>
        </authorList>
    </citation>
    <scope>NUCLEOTIDE SEQUENCE</scope>
    <source>
        <strain>WB4</strain>
    </source>
</reference>
<feature type="binding site" evidence="5">
    <location>
        <begin position="122"/>
        <end position="123"/>
    </location>
    <ligand>
        <name>S-adenosyl-L-methionine</name>
        <dbReference type="ChEBI" id="CHEBI:59789"/>
    </ligand>
</feature>
<keyword evidence="1 5" id="KW-0474">Menaquinone biosynthesis</keyword>
<dbReference type="eggNOG" id="COG2226">
    <property type="taxonomic scope" value="Bacteria"/>
</dbReference>
<proteinExistence type="inferred from homology"/>
<dbReference type="AlphaFoldDB" id="E4T1E4"/>
<sequence length="249" mass="28557">MNKKNEVDFTKVKPYNQDEEKTAQLARMFNTISDKYDKFNDIMTWGLARMWRKQSLLALKAYNPQYILDIAAGTADMCIKSYKYLKPTHVTGVDISERMLEMGRVKVAKVNLTDKIDLEVQDVSAMTFADASFDAATIAFGIRNFEKLDASLQQIHRVLKTGGHLLILEMNEPQKGLLFKGYKLYTRVFVRLTAKYLSSDEKAYDYLQESMHAFPNGERLIAILANNGFTLNKNHKFSFGVCSMYLVQK</sequence>
<keyword evidence="4 5" id="KW-0949">S-adenosyl-L-methionine</keyword>
<dbReference type="InterPro" id="IPR029063">
    <property type="entry name" value="SAM-dependent_MTases_sf"/>
</dbReference>
<evidence type="ECO:0000256" key="5">
    <source>
        <dbReference type="HAMAP-Rule" id="MF_01813"/>
    </source>
</evidence>
<feature type="binding site" evidence="5">
    <location>
        <position position="94"/>
    </location>
    <ligand>
        <name>S-adenosyl-L-methionine</name>
        <dbReference type="ChEBI" id="CHEBI:59789"/>
    </ligand>
</feature>
<dbReference type="UniPathway" id="UPA00079">
    <property type="reaction ID" value="UER00169"/>
</dbReference>
<comment type="caution">
    <text evidence="5">Lacks conserved residue(s) required for the propagation of feature annotation.</text>
</comment>
<keyword evidence="2 5" id="KW-0489">Methyltransferase</keyword>
<dbReference type="GO" id="GO:0032259">
    <property type="term" value="P:methylation"/>
    <property type="evidence" value="ECO:0007669"/>
    <property type="project" value="UniProtKB-KW"/>
</dbReference>
<dbReference type="PANTHER" id="PTHR43591">
    <property type="entry name" value="METHYLTRANSFERASE"/>
    <property type="match status" value="1"/>
</dbReference>
<organism evidence="6 7">
    <name type="scientific">Paludibacter propionicigenes (strain DSM 17365 / JCM 13257 / WB4)</name>
    <dbReference type="NCBI Taxonomy" id="694427"/>
    <lineage>
        <taxon>Bacteria</taxon>
        <taxon>Pseudomonadati</taxon>
        <taxon>Bacteroidota</taxon>
        <taxon>Bacteroidia</taxon>
        <taxon>Bacteroidales</taxon>
        <taxon>Paludibacteraceae</taxon>
        <taxon>Paludibacter</taxon>
    </lineage>
</organism>
<dbReference type="GO" id="GO:0043770">
    <property type="term" value="F:demethylmenaquinone methyltransferase activity"/>
    <property type="evidence" value="ECO:0007669"/>
    <property type="project" value="UniProtKB-UniRule"/>
</dbReference>
<dbReference type="EMBL" id="CP002345">
    <property type="protein sequence ID" value="ADQ78538.1"/>
    <property type="molecule type" value="Genomic_DNA"/>
</dbReference>
<dbReference type="InterPro" id="IPR004033">
    <property type="entry name" value="UbiE/COQ5_MeTrFase"/>
</dbReference>
<evidence type="ECO:0000313" key="7">
    <source>
        <dbReference type="Proteomes" id="UP000008718"/>
    </source>
</evidence>
<feature type="binding site" evidence="5">
    <location>
        <position position="74"/>
    </location>
    <ligand>
        <name>S-adenosyl-L-methionine</name>
        <dbReference type="ChEBI" id="CHEBI:59789"/>
    </ligand>
</feature>
<dbReference type="Pfam" id="PF01209">
    <property type="entry name" value="Ubie_methyltran"/>
    <property type="match status" value="1"/>
</dbReference>
<dbReference type="HAMAP" id="MF_01813">
    <property type="entry name" value="MenG_UbiE_methyltr"/>
    <property type="match status" value="1"/>
</dbReference>
<evidence type="ECO:0000256" key="2">
    <source>
        <dbReference type="ARBA" id="ARBA00022603"/>
    </source>
</evidence>
<comment type="pathway">
    <text evidence="5">Quinol/quinone metabolism; menaquinone biosynthesis; menaquinol from 1,4-dihydroxy-2-naphthoate: step 2/2.</text>
</comment>